<evidence type="ECO:0000256" key="1">
    <source>
        <dbReference type="SAM" id="MobiDB-lite"/>
    </source>
</evidence>
<comment type="caution">
    <text evidence="3">The sequence shown here is derived from an EMBL/GenBank/DDBJ whole genome shotgun (WGS) entry which is preliminary data.</text>
</comment>
<dbReference type="AlphaFoldDB" id="A0A929G2E6"/>
<feature type="region of interest" description="Disordered" evidence="1">
    <location>
        <begin position="66"/>
        <end position="100"/>
    </location>
</feature>
<keyword evidence="2" id="KW-0812">Transmembrane</keyword>
<accession>A0A929G2E6</accession>
<evidence type="ECO:0008006" key="5">
    <source>
        <dbReference type="Google" id="ProtNLM"/>
    </source>
</evidence>
<name>A0A929G2E6_9PSEU</name>
<dbReference type="Proteomes" id="UP000598360">
    <property type="component" value="Unassembled WGS sequence"/>
</dbReference>
<dbReference type="RefSeq" id="WP_193929149.1">
    <property type="nucleotide sequence ID" value="NZ_JADEYC010000023.1"/>
</dbReference>
<keyword evidence="2" id="KW-0472">Membrane</keyword>
<protein>
    <recommendedName>
        <fullName evidence="5">PQQ-binding-like beta-propeller repeat protein</fullName>
    </recommendedName>
</protein>
<dbReference type="InterPro" id="IPR011047">
    <property type="entry name" value="Quinoprotein_ADH-like_sf"/>
</dbReference>
<dbReference type="SUPFAM" id="SSF50998">
    <property type="entry name" value="Quinoprotein alcohol dehydrogenase-like"/>
    <property type="match status" value="1"/>
</dbReference>
<dbReference type="EMBL" id="JADEYC010000023">
    <property type="protein sequence ID" value="MBE9375713.1"/>
    <property type="molecule type" value="Genomic_DNA"/>
</dbReference>
<evidence type="ECO:0000313" key="4">
    <source>
        <dbReference type="Proteomes" id="UP000598360"/>
    </source>
</evidence>
<reference evidence="3" key="1">
    <citation type="submission" date="2020-10" db="EMBL/GenBank/DDBJ databases">
        <title>Diversity and distribution of actinomycetes associated with coral in the coast of Hainan.</title>
        <authorList>
            <person name="Li F."/>
        </authorList>
    </citation>
    <scope>NUCLEOTIDE SEQUENCE</scope>
    <source>
        <strain evidence="3">HNM0983</strain>
    </source>
</reference>
<feature type="region of interest" description="Disordered" evidence="1">
    <location>
        <begin position="138"/>
        <end position="159"/>
    </location>
</feature>
<feature type="compositionally biased region" description="Low complexity" evidence="1">
    <location>
        <begin position="73"/>
        <end position="83"/>
    </location>
</feature>
<keyword evidence="2" id="KW-1133">Transmembrane helix</keyword>
<proteinExistence type="predicted"/>
<evidence type="ECO:0000256" key="2">
    <source>
        <dbReference type="SAM" id="Phobius"/>
    </source>
</evidence>
<organism evidence="3 4">
    <name type="scientific">Saccharopolyspora montiporae</name>
    <dbReference type="NCBI Taxonomy" id="2781240"/>
    <lineage>
        <taxon>Bacteria</taxon>
        <taxon>Bacillati</taxon>
        <taxon>Actinomycetota</taxon>
        <taxon>Actinomycetes</taxon>
        <taxon>Pseudonocardiales</taxon>
        <taxon>Pseudonocardiaceae</taxon>
        <taxon>Saccharopolyspora</taxon>
    </lineage>
</organism>
<feature type="transmembrane region" description="Helical" evidence="2">
    <location>
        <begin position="12"/>
        <end position="31"/>
    </location>
</feature>
<evidence type="ECO:0000313" key="3">
    <source>
        <dbReference type="EMBL" id="MBE9375713.1"/>
    </source>
</evidence>
<sequence>MVPPERRTRTDLTVAVLIVLAVLAAATALWWRSDARATDSAPAQQPLAESPAPSEVPDRLREVWREPSPATPHPVVAGPAVVTGAGGDVTGHDAESGRPAWHYSRDLPLCTVDEQWDRVIAVHGKTRNCSEVTSLRGDTGVRAPQRNSDAEPGTRLLSDGDALTATGVRSFETWRSDLVRTQQYGLPPAPKNPDNNMNRPGCPFESLGSGDEQIAVVENCPREQGLRLTTIKAEPEDEESPEEVFSVGIGEAPATVVSVTEDRVAVAFRDRGEVLVHDSSGAVQDRYPVRTGPPDDSGNVDLERVQRGSLDYWFTGADVLALDPVTLTPAWRAPDVLGPATDFGGRVLVPVPDGIAVLDPDTGARERVLPVDRQGHDGPVSLDSAGGVLLEQRGDELVALSGS</sequence>
<keyword evidence="4" id="KW-1185">Reference proteome</keyword>
<gene>
    <name evidence="3" type="ORF">IQ251_14765</name>
</gene>